<dbReference type="GO" id="GO:0005549">
    <property type="term" value="F:odorant binding"/>
    <property type="evidence" value="ECO:0007669"/>
    <property type="project" value="InterPro"/>
</dbReference>
<keyword evidence="5 10" id="KW-0552">Olfaction</keyword>
<proteinExistence type="inferred from homology"/>
<keyword evidence="4 10" id="KW-0812">Transmembrane</keyword>
<reference evidence="12" key="1">
    <citation type="submission" date="2025-08" db="UniProtKB">
        <authorList>
            <consortium name="RefSeq"/>
        </authorList>
    </citation>
    <scope>IDENTIFICATION</scope>
    <source>
        <strain evidence="12">USDA-PBARC FA_bdor</strain>
        <tissue evidence="12">Whole organism</tissue>
    </source>
</reference>
<dbReference type="GO" id="GO:0005886">
    <property type="term" value="C:plasma membrane"/>
    <property type="evidence" value="ECO:0007669"/>
    <property type="project" value="UniProtKB-SubCell"/>
</dbReference>
<dbReference type="GO" id="GO:0007165">
    <property type="term" value="P:signal transduction"/>
    <property type="evidence" value="ECO:0007669"/>
    <property type="project" value="UniProtKB-KW"/>
</dbReference>
<dbReference type="AlphaFoldDB" id="A0A9R1TAR1"/>
<comment type="caution">
    <text evidence="10">Lacks conserved residue(s) required for the propagation of feature annotation.</text>
</comment>
<keyword evidence="9 10" id="KW-0807">Transducer</keyword>
<evidence type="ECO:0000256" key="2">
    <source>
        <dbReference type="ARBA" id="ARBA00022475"/>
    </source>
</evidence>
<dbReference type="PANTHER" id="PTHR21137:SF35">
    <property type="entry name" value="ODORANT RECEPTOR 19A-RELATED"/>
    <property type="match status" value="1"/>
</dbReference>
<evidence type="ECO:0000313" key="12">
    <source>
        <dbReference type="RefSeq" id="XP_011305700.1"/>
    </source>
</evidence>
<dbReference type="Proteomes" id="UP000694866">
    <property type="component" value="Unplaced"/>
</dbReference>
<evidence type="ECO:0000256" key="4">
    <source>
        <dbReference type="ARBA" id="ARBA00022692"/>
    </source>
</evidence>
<organism evidence="11 12">
    <name type="scientific">Fopius arisanus</name>
    <dbReference type="NCBI Taxonomy" id="64838"/>
    <lineage>
        <taxon>Eukaryota</taxon>
        <taxon>Metazoa</taxon>
        <taxon>Ecdysozoa</taxon>
        <taxon>Arthropoda</taxon>
        <taxon>Hexapoda</taxon>
        <taxon>Insecta</taxon>
        <taxon>Pterygota</taxon>
        <taxon>Neoptera</taxon>
        <taxon>Endopterygota</taxon>
        <taxon>Hymenoptera</taxon>
        <taxon>Apocrita</taxon>
        <taxon>Ichneumonoidea</taxon>
        <taxon>Braconidae</taxon>
        <taxon>Opiinae</taxon>
        <taxon>Fopius</taxon>
    </lineage>
</organism>
<feature type="transmembrane region" description="Helical" evidence="10">
    <location>
        <begin position="122"/>
        <end position="141"/>
    </location>
</feature>
<sequence>MATSPDFWDHPYYRLVKLLATVTGTWPRQSLKEIIMYRFAIFVVVVIQVTPQIVAFWKYRDNMEIILETISPFIIDLALTVKFMNAWWFFKRSTYLLEQIRENWNIFPRNNGRYMLHYHSEFARKLSLVYLAGVYMAGIVFSTEPLQQRALSLLLHTNITAPNRFSMPMDFGSINLDVWYYPLFLMSGVCIIIIITVIGSCDLMFLMYAEHACGLFKGLGYAIIHLPPHDPKDRVDYGFEYMRKCAIIHRRVIDFAEDIKDIFMWSFLGIIGLNMIIISVTAVQVMINLKSMEKIVKFILFVSMQMVHLFVECFVAQRLMDASFELTESLTNANWYNASRKTQRLIPIMLMRSQNPIILTAGKIIVMNMNTYAVQRRSALETRDDQQKSGSSSLSINGLESIYVPIG</sequence>
<evidence type="ECO:0000256" key="3">
    <source>
        <dbReference type="ARBA" id="ARBA00022606"/>
    </source>
</evidence>
<protein>
    <recommendedName>
        <fullName evidence="10">Odorant receptor</fullName>
    </recommendedName>
</protein>
<evidence type="ECO:0000256" key="10">
    <source>
        <dbReference type="RuleBase" id="RU351113"/>
    </source>
</evidence>
<evidence type="ECO:0000256" key="7">
    <source>
        <dbReference type="ARBA" id="ARBA00023136"/>
    </source>
</evidence>
<evidence type="ECO:0000256" key="8">
    <source>
        <dbReference type="ARBA" id="ARBA00023170"/>
    </source>
</evidence>
<feature type="transmembrane region" description="Helical" evidence="10">
    <location>
        <begin position="178"/>
        <end position="198"/>
    </location>
</feature>
<keyword evidence="3 10" id="KW-0716">Sensory transduction</keyword>
<comment type="similarity">
    <text evidence="10">Belongs to the insect chemoreceptor superfamily. Heteromeric odorant receptor channel (TC 1.A.69) family.</text>
</comment>
<name>A0A9R1TAR1_9HYME</name>
<dbReference type="KEGG" id="fas:105268108"/>
<dbReference type="Pfam" id="PF02949">
    <property type="entry name" value="7tm_6"/>
    <property type="match status" value="1"/>
</dbReference>
<evidence type="ECO:0000256" key="5">
    <source>
        <dbReference type="ARBA" id="ARBA00022725"/>
    </source>
</evidence>
<gene>
    <name evidence="12" type="primary">LOC105268108</name>
</gene>
<dbReference type="GeneID" id="105268108"/>
<keyword evidence="2" id="KW-1003">Cell membrane</keyword>
<dbReference type="PANTHER" id="PTHR21137">
    <property type="entry name" value="ODORANT RECEPTOR"/>
    <property type="match status" value="1"/>
</dbReference>
<keyword evidence="6 10" id="KW-1133">Transmembrane helix</keyword>
<accession>A0A9R1TAR1</accession>
<keyword evidence="7 10" id="KW-0472">Membrane</keyword>
<feature type="transmembrane region" description="Helical" evidence="10">
    <location>
        <begin position="35"/>
        <end position="57"/>
    </location>
</feature>
<evidence type="ECO:0000256" key="1">
    <source>
        <dbReference type="ARBA" id="ARBA00004651"/>
    </source>
</evidence>
<comment type="subcellular location">
    <subcellularLocation>
        <location evidence="1 10">Cell membrane</location>
        <topology evidence="1 10">Multi-pass membrane protein</topology>
    </subcellularLocation>
</comment>
<evidence type="ECO:0000313" key="11">
    <source>
        <dbReference type="Proteomes" id="UP000694866"/>
    </source>
</evidence>
<feature type="transmembrane region" description="Helical" evidence="10">
    <location>
        <begin position="262"/>
        <end position="283"/>
    </location>
</feature>
<dbReference type="InterPro" id="IPR004117">
    <property type="entry name" value="7tm6_olfct_rcpt"/>
</dbReference>
<dbReference type="OrthoDB" id="6614360at2759"/>
<keyword evidence="11" id="KW-1185">Reference proteome</keyword>
<keyword evidence="8 10" id="KW-0675">Receptor</keyword>
<evidence type="ECO:0000256" key="9">
    <source>
        <dbReference type="ARBA" id="ARBA00023224"/>
    </source>
</evidence>
<evidence type="ECO:0000256" key="6">
    <source>
        <dbReference type="ARBA" id="ARBA00022989"/>
    </source>
</evidence>
<dbReference type="GO" id="GO:0004984">
    <property type="term" value="F:olfactory receptor activity"/>
    <property type="evidence" value="ECO:0007669"/>
    <property type="project" value="InterPro"/>
</dbReference>
<dbReference type="RefSeq" id="XP_011305700.1">
    <property type="nucleotide sequence ID" value="XM_011307398.1"/>
</dbReference>